<dbReference type="RefSeq" id="WP_072952704.1">
    <property type="nucleotide sequence ID" value="NZ_FQUT01000001.1"/>
</dbReference>
<keyword evidence="2" id="KW-1185">Reference proteome</keyword>
<dbReference type="OrthoDB" id="1324639at2"/>
<gene>
    <name evidence="1" type="ORF">SAMN05443633_101138</name>
</gene>
<dbReference type="STRING" id="1416778.SAMN05443633_101138"/>
<dbReference type="Proteomes" id="UP000184518">
    <property type="component" value="Unassembled WGS sequence"/>
</dbReference>
<dbReference type="EMBL" id="FQUT01000001">
    <property type="protein sequence ID" value="SHE38660.1"/>
    <property type="molecule type" value="Genomic_DNA"/>
</dbReference>
<proteinExistence type="predicted"/>
<sequence>MVPFGILDFKGNYENANFTFNYSLSLSNIDTLEFKILNEDGSTLYAITNLPEIVVTARRLPLLAEDLKSKKPTYDPLKPTNIWNWKSIFDPYNITSSDYTKIGSYIIFWDGFDNNGIYDSTKIQW</sequence>
<dbReference type="AlphaFoldDB" id="A0A1M4T2L4"/>
<name>A0A1M4T2L4_9FLAO</name>
<evidence type="ECO:0000313" key="2">
    <source>
        <dbReference type="Proteomes" id="UP000184518"/>
    </source>
</evidence>
<organism evidence="1 2">
    <name type="scientific">Chryseobacterium arachidis</name>
    <dbReference type="NCBI Taxonomy" id="1416778"/>
    <lineage>
        <taxon>Bacteria</taxon>
        <taxon>Pseudomonadati</taxon>
        <taxon>Bacteroidota</taxon>
        <taxon>Flavobacteriia</taxon>
        <taxon>Flavobacteriales</taxon>
        <taxon>Weeksellaceae</taxon>
        <taxon>Chryseobacterium group</taxon>
        <taxon>Chryseobacterium</taxon>
    </lineage>
</organism>
<accession>A0A1M4T2L4</accession>
<evidence type="ECO:0000313" key="1">
    <source>
        <dbReference type="EMBL" id="SHE38660.1"/>
    </source>
</evidence>
<protein>
    <submittedName>
        <fullName evidence="1">Uncharacterized protein</fullName>
    </submittedName>
</protein>
<reference evidence="2" key="1">
    <citation type="submission" date="2016-11" db="EMBL/GenBank/DDBJ databases">
        <authorList>
            <person name="Varghese N."/>
            <person name="Submissions S."/>
        </authorList>
    </citation>
    <scope>NUCLEOTIDE SEQUENCE [LARGE SCALE GENOMIC DNA]</scope>
    <source>
        <strain evidence="2">DSM 27619</strain>
    </source>
</reference>